<evidence type="ECO:0000313" key="8">
    <source>
        <dbReference type="Proteomes" id="UP000078476"/>
    </source>
</evidence>
<dbReference type="Pfam" id="PF00535">
    <property type="entry name" value="Glycos_transf_2"/>
    <property type="match status" value="1"/>
</dbReference>
<sequence length="230" mass="25726">MTLQISLIVPVLNEAEHLASRLKTLQELRNHCRILLVDGGSHDNSPAIAEPLVDKVILSSAGRARQMNIGARQADADVLLFLHADTQLPEDAVSLISQAVAAGYLWGRFDVRFDCPKPIFRLIACMMNQRSRLTGIATGDQCLFVTQQAFEAVSGFPKIALMEDIAISSRLKKLGKPCCLRAKVVTSARRWQQYGIFKTMLLMWRLRLAYFLGADPNDLAKRYYINPPQN</sequence>
<dbReference type="InterPro" id="IPR029044">
    <property type="entry name" value="Nucleotide-diphossugar_trans"/>
</dbReference>
<dbReference type="Proteomes" id="UP000078476">
    <property type="component" value="Unassembled WGS sequence"/>
</dbReference>
<dbReference type="AlphaFoldDB" id="A0A177MYY7"/>
<keyword evidence="3" id="KW-0328">Glycosyltransferase</keyword>
<dbReference type="RefSeq" id="WP_066986400.1">
    <property type="nucleotide sequence ID" value="NZ_LUUI01000147.1"/>
</dbReference>
<feature type="domain" description="Glycosyltransferase 2-like" evidence="6">
    <location>
        <begin position="6"/>
        <end position="124"/>
    </location>
</feature>
<comment type="subcellular location">
    <subcellularLocation>
        <location evidence="1">Cell membrane</location>
    </subcellularLocation>
</comment>
<dbReference type="InterPro" id="IPR001173">
    <property type="entry name" value="Glyco_trans_2-like"/>
</dbReference>
<keyword evidence="4 7" id="KW-0808">Transferase</keyword>
<dbReference type="NCBIfam" id="TIGR04283">
    <property type="entry name" value="glyco_like_mftF"/>
    <property type="match status" value="1"/>
</dbReference>
<dbReference type="InterPro" id="IPR026461">
    <property type="entry name" value="Trfase_2_rSAM/seldom_assoc"/>
</dbReference>
<dbReference type="OrthoDB" id="5291101at2"/>
<reference evidence="7 8" key="1">
    <citation type="submission" date="2016-03" db="EMBL/GenBank/DDBJ databases">
        <authorList>
            <person name="Ploux O."/>
        </authorList>
    </citation>
    <scope>NUCLEOTIDE SEQUENCE [LARGE SCALE GENOMIC DNA]</scope>
    <source>
        <strain evidence="7 8">R-45370</strain>
    </source>
</reference>
<keyword evidence="2" id="KW-1003">Cell membrane</keyword>
<evidence type="ECO:0000256" key="3">
    <source>
        <dbReference type="ARBA" id="ARBA00022676"/>
    </source>
</evidence>
<accession>A0A177MYY7</accession>
<dbReference type="CDD" id="cd02522">
    <property type="entry name" value="GT_2_like_a"/>
    <property type="match status" value="1"/>
</dbReference>
<dbReference type="SUPFAM" id="SSF53448">
    <property type="entry name" value="Nucleotide-diphospho-sugar transferases"/>
    <property type="match status" value="1"/>
</dbReference>
<proteinExistence type="predicted"/>
<name>A0A177MYY7_9GAMM</name>
<gene>
    <name evidence="7" type="ORF">A1359_15450</name>
</gene>
<comment type="caution">
    <text evidence="7">The sequence shown here is derived from an EMBL/GenBank/DDBJ whole genome shotgun (WGS) entry which is preliminary data.</text>
</comment>
<dbReference type="EMBL" id="LUUI01000147">
    <property type="protein sequence ID" value="OAI10917.1"/>
    <property type="molecule type" value="Genomic_DNA"/>
</dbReference>
<evidence type="ECO:0000256" key="4">
    <source>
        <dbReference type="ARBA" id="ARBA00022679"/>
    </source>
</evidence>
<dbReference type="Gene3D" id="3.90.550.10">
    <property type="entry name" value="Spore Coat Polysaccharide Biosynthesis Protein SpsA, Chain A"/>
    <property type="match status" value="1"/>
</dbReference>
<dbReference type="PANTHER" id="PTHR43646">
    <property type="entry name" value="GLYCOSYLTRANSFERASE"/>
    <property type="match status" value="1"/>
</dbReference>
<organism evidence="7 8">
    <name type="scientific">Methylomonas lenta</name>
    <dbReference type="NCBI Taxonomy" id="980561"/>
    <lineage>
        <taxon>Bacteria</taxon>
        <taxon>Pseudomonadati</taxon>
        <taxon>Pseudomonadota</taxon>
        <taxon>Gammaproteobacteria</taxon>
        <taxon>Methylococcales</taxon>
        <taxon>Methylococcaceae</taxon>
        <taxon>Methylomonas</taxon>
    </lineage>
</organism>
<evidence type="ECO:0000256" key="5">
    <source>
        <dbReference type="ARBA" id="ARBA00023136"/>
    </source>
</evidence>
<dbReference type="PANTHER" id="PTHR43646:SF2">
    <property type="entry name" value="GLYCOSYLTRANSFERASE 2-LIKE DOMAIN-CONTAINING PROTEIN"/>
    <property type="match status" value="1"/>
</dbReference>
<dbReference type="STRING" id="980561.A1359_15450"/>
<dbReference type="GO" id="GO:0005886">
    <property type="term" value="C:plasma membrane"/>
    <property type="evidence" value="ECO:0007669"/>
    <property type="project" value="UniProtKB-SubCell"/>
</dbReference>
<evidence type="ECO:0000259" key="6">
    <source>
        <dbReference type="Pfam" id="PF00535"/>
    </source>
</evidence>
<evidence type="ECO:0000256" key="1">
    <source>
        <dbReference type="ARBA" id="ARBA00004236"/>
    </source>
</evidence>
<protein>
    <submittedName>
        <fullName evidence="7">Glycosyl transferase</fullName>
    </submittedName>
</protein>
<evidence type="ECO:0000313" key="7">
    <source>
        <dbReference type="EMBL" id="OAI10917.1"/>
    </source>
</evidence>
<dbReference type="GO" id="GO:0016757">
    <property type="term" value="F:glycosyltransferase activity"/>
    <property type="evidence" value="ECO:0007669"/>
    <property type="project" value="UniProtKB-KW"/>
</dbReference>
<evidence type="ECO:0000256" key="2">
    <source>
        <dbReference type="ARBA" id="ARBA00022475"/>
    </source>
</evidence>
<keyword evidence="5" id="KW-0472">Membrane</keyword>
<keyword evidence="8" id="KW-1185">Reference proteome</keyword>